<feature type="non-terminal residue" evidence="2">
    <location>
        <position position="203"/>
    </location>
</feature>
<evidence type="ECO:0000313" key="2">
    <source>
        <dbReference type="EMBL" id="CAG8833455.1"/>
    </source>
</evidence>
<evidence type="ECO:0000313" key="3">
    <source>
        <dbReference type="Proteomes" id="UP000789901"/>
    </source>
</evidence>
<gene>
    <name evidence="2" type="ORF">GMARGA_LOCUS31565</name>
</gene>
<dbReference type="EMBL" id="CAJVQB010047404">
    <property type="protein sequence ID" value="CAG8833455.1"/>
    <property type="molecule type" value="Genomic_DNA"/>
</dbReference>
<feature type="compositionally biased region" description="Polar residues" evidence="1">
    <location>
        <begin position="60"/>
        <end position="71"/>
    </location>
</feature>
<dbReference type="Proteomes" id="UP000789901">
    <property type="component" value="Unassembled WGS sequence"/>
</dbReference>
<sequence length="203" mass="22596">MDRPSEPVNYDDTLVSPSADINEHDLDYVVIPEISLRKRKLYTDDTSREVGDDVLELSSEETVPTDSNYSEPSKKFSNKKNKGKEKATMSAAVSPSGTKNAFDLMHSQKQKNARITDHNDAPNVSIGSSNGITKKKASGSSICSPAWKWFEEVYIDNIRHGVCNIEMVDGKACDIKVKTGDSMTALWRHLNLEHGYTKNSVQQ</sequence>
<organism evidence="2 3">
    <name type="scientific">Gigaspora margarita</name>
    <dbReference type="NCBI Taxonomy" id="4874"/>
    <lineage>
        <taxon>Eukaryota</taxon>
        <taxon>Fungi</taxon>
        <taxon>Fungi incertae sedis</taxon>
        <taxon>Mucoromycota</taxon>
        <taxon>Glomeromycotina</taxon>
        <taxon>Glomeromycetes</taxon>
        <taxon>Diversisporales</taxon>
        <taxon>Gigasporaceae</taxon>
        <taxon>Gigaspora</taxon>
    </lineage>
</organism>
<keyword evidence="3" id="KW-1185">Reference proteome</keyword>
<proteinExistence type="predicted"/>
<accession>A0ABN7WL39</accession>
<protein>
    <submittedName>
        <fullName evidence="2">23366_t:CDS:1</fullName>
    </submittedName>
</protein>
<feature type="region of interest" description="Disordered" evidence="1">
    <location>
        <begin position="40"/>
        <end position="98"/>
    </location>
</feature>
<name>A0ABN7WL39_GIGMA</name>
<comment type="caution">
    <text evidence="2">The sequence shown here is derived from an EMBL/GenBank/DDBJ whole genome shotgun (WGS) entry which is preliminary data.</text>
</comment>
<feature type="compositionally biased region" description="Basic and acidic residues" evidence="1">
    <location>
        <begin position="41"/>
        <end position="51"/>
    </location>
</feature>
<evidence type="ECO:0000256" key="1">
    <source>
        <dbReference type="SAM" id="MobiDB-lite"/>
    </source>
</evidence>
<reference evidence="2 3" key="1">
    <citation type="submission" date="2021-06" db="EMBL/GenBank/DDBJ databases">
        <authorList>
            <person name="Kallberg Y."/>
            <person name="Tangrot J."/>
            <person name="Rosling A."/>
        </authorList>
    </citation>
    <scope>NUCLEOTIDE SEQUENCE [LARGE SCALE GENOMIC DNA]</scope>
    <source>
        <strain evidence="2 3">120-4 pot B 10/14</strain>
    </source>
</reference>